<protein>
    <submittedName>
        <fullName evidence="3">Response regulator receiver domain-containing protein</fullName>
    </submittedName>
</protein>
<dbReference type="PROSITE" id="PS50110">
    <property type="entry name" value="RESPONSE_REGULATORY"/>
    <property type="match status" value="1"/>
</dbReference>
<dbReference type="OrthoDB" id="9793549at2"/>
<dbReference type="RefSeq" id="WP_106240731.1">
    <property type="nucleotide sequence ID" value="NZ_CP109074.1"/>
</dbReference>
<dbReference type="PANTHER" id="PTHR44520">
    <property type="entry name" value="RESPONSE REGULATOR RCP1-RELATED"/>
    <property type="match status" value="1"/>
</dbReference>
<dbReference type="InterPro" id="IPR011006">
    <property type="entry name" value="CheY-like_superfamily"/>
</dbReference>
<dbReference type="InterPro" id="IPR052893">
    <property type="entry name" value="TCS_response_regulator"/>
</dbReference>
<organism evidence="3 4">
    <name type="scientific">Nonomuraea fuscirosea</name>
    <dbReference type="NCBI Taxonomy" id="1291556"/>
    <lineage>
        <taxon>Bacteria</taxon>
        <taxon>Bacillati</taxon>
        <taxon>Actinomycetota</taxon>
        <taxon>Actinomycetes</taxon>
        <taxon>Streptosporangiales</taxon>
        <taxon>Streptosporangiaceae</taxon>
        <taxon>Nonomuraea</taxon>
    </lineage>
</organism>
<proteinExistence type="predicted"/>
<evidence type="ECO:0000259" key="2">
    <source>
        <dbReference type="PROSITE" id="PS50110"/>
    </source>
</evidence>
<dbReference type="CDD" id="cd17557">
    <property type="entry name" value="REC_Rcp-like"/>
    <property type="match status" value="1"/>
</dbReference>
<dbReference type="SMART" id="SM00448">
    <property type="entry name" value="REC"/>
    <property type="match status" value="1"/>
</dbReference>
<evidence type="ECO:0000313" key="4">
    <source>
        <dbReference type="Proteomes" id="UP000238312"/>
    </source>
</evidence>
<sequence>MNDWRPIEVLLVEDDQGDILLTREAFDLNKVRNRLNVVNDGEQAMAYLRREGDYAGAPRPDLVLLDLNLPRMSGMEVLEEVKADAELRTIPVVILTTSEAEEDILLSYRLHANAYVSKPVDFEQFIRVVRQIDNFFVTVVKLPPLEQPL</sequence>
<feature type="domain" description="Response regulatory" evidence="2">
    <location>
        <begin position="8"/>
        <end position="133"/>
    </location>
</feature>
<dbReference type="GO" id="GO:0000160">
    <property type="term" value="P:phosphorelay signal transduction system"/>
    <property type="evidence" value="ECO:0007669"/>
    <property type="project" value="InterPro"/>
</dbReference>
<gene>
    <name evidence="3" type="ORF">B0I32_107254</name>
</gene>
<dbReference type="SUPFAM" id="SSF52172">
    <property type="entry name" value="CheY-like"/>
    <property type="match status" value="1"/>
</dbReference>
<dbReference type="InterPro" id="IPR001789">
    <property type="entry name" value="Sig_transdc_resp-reg_receiver"/>
</dbReference>
<comment type="caution">
    <text evidence="3">The sequence shown here is derived from an EMBL/GenBank/DDBJ whole genome shotgun (WGS) entry which is preliminary data.</text>
</comment>
<dbReference type="Proteomes" id="UP000238312">
    <property type="component" value="Unassembled WGS sequence"/>
</dbReference>
<name>A0A2T0N0Z1_9ACTN</name>
<keyword evidence="4" id="KW-1185">Reference proteome</keyword>
<dbReference type="AlphaFoldDB" id="A0A2T0N0Z1"/>
<reference evidence="3 4" key="1">
    <citation type="submission" date="2018-03" db="EMBL/GenBank/DDBJ databases">
        <title>Genomic Encyclopedia of Type Strains, Phase III (KMG-III): the genomes of soil and plant-associated and newly described type strains.</title>
        <authorList>
            <person name="Whitman W."/>
        </authorList>
    </citation>
    <scope>NUCLEOTIDE SEQUENCE [LARGE SCALE GENOMIC DNA]</scope>
    <source>
        <strain evidence="3 4">CGMCC 4.7104</strain>
    </source>
</reference>
<dbReference type="Pfam" id="PF00072">
    <property type="entry name" value="Response_reg"/>
    <property type="match status" value="1"/>
</dbReference>
<keyword evidence="1" id="KW-0597">Phosphoprotein</keyword>
<accession>A0A2T0N0Z1</accession>
<evidence type="ECO:0000313" key="3">
    <source>
        <dbReference type="EMBL" id="PRX65492.1"/>
    </source>
</evidence>
<dbReference type="EMBL" id="PVNG01000007">
    <property type="protein sequence ID" value="PRX65492.1"/>
    <property type="molecule type" value="Genomic_DNA"/>
</dbReference>
<feature type="modified residue" description="4-aspartylphosphate" evidence="1">
    <location>
        <position position="66"/>
    </location>
</feature>
<evidence type="ECO:0000256" key="1">
    <source>
        <dbReference type="PROSITE-ProRule" id="PRU00169"/>
    </source>
</evidence>
<dbReference type="Gene3D" id="3.40.50.2300">
    <property type="match status" value="1"/>
</dbReference>
<dbReference type="PANTHER" id="PTHR44520:SF2">
    <property type="entry name" value="RESPONSE REGULATOR RCP1"/>
    <property type="match status" value="1"/>
</dbReference>